<dbReference type="PROSITE" id="PS51755">
    <property type="entry name" value="OMPR_PHOB"/>
    <property type="match status" value="1"/>
</dbReference>
<evidence type="ECO:0000313" key="11">
    <source>
        <dbReference type="EMBL" id="XDQ79803.1"/>
    </source>
</evidence>
<dbReference type="InterPro" id="IPR011990">
    <property type="entry name" value="TPR-like_helical_dom_sf"/>
</dbReference>
<dbReference type="EMBL" id="CP163445">
    <property type="protein sequence ID" value="XDQ79803.1"/>
    <property type="molecule type" value="Genomic_DNA"/>
</dbReference>
<evidence type="ECO:0000256" key="8">
    <source>
        <dbReference type="PROSITE-ProRule" id="PRU01091"/>
    </source>
</evidence>
<dbReference type="InterPro" id="IPR019734">
    <property type="entry name" value="TPR_rpt"/>
</dbReference>
<evidence type="ECO:0000256" key="6">
    <source>
        <dbReference type="ARBA" id="ARBA00023163"/>
    </source>
</evidence>
<reference evidence="11" key="1">
    <citation type="submission" date="2024-07" db="EMBL/GenBank/DDBJ databases">
        <authorList>
            <person name="Yu S.T."/>
        </authorList>
    </citation>
    <scope>NUCLEOTIDE SEQUENCE</scope>
    <source>
        <strain evidence="11">Y1</strain>
    </source>
</reference>
<dbReference type="Pfam" id="PF03704">
    <property type="entry name" value="BTAD"/>
    <property type="match status" value="1"/>
</dbReference>
<evidence type="ECO:0000256" key="2">
    <source>
        <dbReference type="ARBA" id="ARBA00022737"/>
    </source>
</evidence>
<dbReference type="Pfam" id="PF00486">
    <property type="entry name" value="Trans_reg_C"/>
    <property type="match status" value="1"/>
</dbReference>
<dbReference type="SMART" id="SM00028">
    <property type="entry name" value="TPR"/>
    <property type="match status" value="4"/>
</dbReference>
<dbReference type="SMART" id="SM01043">
    <property type="entry name" value="BTAD"/>
    <property type="match status" value="1"/>
</dbReference>
<name>A0AB39TKJ8_9ACTN</name>
<dbReference type="SMART" id="SM00862">
    <property type="entry name" value="Trans_reg_C"/>
    <property type="match status" value="1"/>
</dbReference>
<dbReference type="PROSITE" id="PS50005">
    <property type="entry name" value="TPR"/>
    <property type="match status" value="1"/>
</dbReference>
<dbReference type="InterPro" id="IPR016032">
    <property type="entry name" value="Sig_transdc_resp-reg_C-effctor"/>
</dbReference>
<keyword evidence="3" id="KW-0902">Two-component regulatory system</keyword>
<keyword evidence="6" id="KW-0804">Transcription</keyword>
<dbReference type="InterPro" id="IPR042197">
    <property type="entry name" value="Apaf_helical"/>
</dbReference>
<proteinExistence type="inferred from homology"/>
<dbReference type="RefSeq" id="WP_369183510.1">
    <property type="nucleotide sequence ID" value="NZ_CP163445.1"/>
</dbReference>
<dbReference type="Gene3D" id="1.25.40.10">
    <property type="entry name" value="Tetratricopeptide repeat domain"/>
    <property type="match status" value="3"/>
</dbReference>
<evidence type="ECO:0000256" key="1">
    <source>
        <dbReference type="ARBA" id="ARBA00005820"/>
    </source>
</evidence>
<feature type="DNA-binding region" description="OmpR/PhoB-type" evidence="8">
    <location>
        <begin position="1"/>
        <end position="93"/>
    </location>
</feature>
<evidence type="ECO:0000256" key="5">
    <source>
        <dbReference type="ARBA" id="ARBA00023125"/>
    </source>
</evidence>
<organism evidence="11">
    <name type="scientific">Streptomyces sp. Y1</name>
    <dbReference type="NCBI Taxonomy" id="3238634"/>
    <lineage>
        <taxon>Bacteria</taxon>
        <taxon>Bacillati</taxon>
        <taxon>Actinomycetota</taxon>
        <taxon>Actinomycetes</taxon>
        <taxon>Kitasatosporales</taxon>
        <taxon>Streptomycetaceae</taxon>
        <taxon>Streptomyces</taxon>
    </lineage>
</organism>
<dbReference type="InterPro" id="IPR002182">
    <property type="entry name" value="NB-ARC"/>
</dbReference>
<feature type="repeat" description="TPR" evidence="7">
    <location>
        <begin position="865"/>
        <end position="898"/>
    </location>
</feature>
<gene>
    <name evidence="11" type="ORF">AB2U05_15720</name>
</gene>
<dbReference type="GO" id="GO:0003677">
    <property type="term" value="F:DNA binding"/>
    <property type="evidence" value="ECO:0007669"/>
    <property type="project" value="UniProtKB-UniRule"/>
</dbReference>
<evidence type="ECO:0000256" key="9">
    <source>
        <dbReference type="SAM" id="MobiDB-lite"/>
    </source>
</evidence>
<dbReference type="Gene3D" id="1.10.8.430">
    <property type="entry name" value="Helical domain of apoptotic protease-activating factors"/>
    <property type="match status" value="1"/>
</dbReference>
<dbReference type="PRINTS" id="PR00364">
    <property type="entry name" value="DISEASERSIST"/>
</dbReference>
<evidence type="ECO:0000256" key="4">
    <source>
        <dbReference type="ARBA" id="ARBA00023015"/>
    </source>
</evidence>
<evidence type="ECO:0000256" key="3">
    <source>
        <dbReference type="ARBA" id="ARBA00023012"/>
    </source>
</evidence>
<dbReference type="AlphaFoldDB" id="A0AB39TKJ8"/>
<evidence type="ECO:0000259" key="10">
    <source>
        <dbReference type="PROSITE" id="PS51755"/>
    </source>
</evidence>
<dbReference type="Gene3D" id="1.10.10.10">
    <property type="entry name" value="Winged helix-like DNA-binding domain superfamily/Winged helix DNA-binding domain"/>
    <property type="match status" value="1"/>
</dbReference>
<sequence length="1042" mass="113613">MEIRLLGPLEIVDGGQQVSIGGPRQQVVLAMLALNANRVTPNDQLVDAVWGELPPATARSQIQICISALRRVLADAGRADLIVTRPSGYLLATAAGELDIDRFARLGETARVHADHGRTAQAAEGFAEALGLWRGPALMGIPSDLAQRAATVLNEQRLAVTEEAYRLELELGRHDKIIGPLFELIAQEPLRERLYGSLMLALYRAGRQADALDVFRRMRAVLVSELGIEPGRELQELEMAILNGDPRLEAPTAAVVPSVPAQRSAEPVSDGDEPEVPPVEAAVPPPHQLPTDTADFTGRQEHVEEIRDYLQAPVQENSGSCPVRVVGITGKGGIGKSSLAVRVAHELHAAFPDGQLYADLHGSGGDGSGHVLGRFLRALGVASHSVPDDLEERKALYRSRLAGQRVLVVLDDVPDERLLRDLLPGSASCAVIVTSRSRLSGLPGIHRVNLDLFTEDLSVELLSRIAGHERVAKELPAAVELANFCAGLPLALRIAGARLACRPHWRINRLVQRLRSEAGRLDELAHGGLELRSNIALAYGALGPDAQRLFRLFALPRASDFAGWTAAALLDVDLPDAEDIVEELVDAQLLDVLTFPGEDAPRYRFHDLIKIYARERLAEADPAEHADAALRRVLAAWMSLAEECHRREYGGDYTVLHGTGERWRLPEDELADLLKNPMAWWETERRALVAAVNQAADLGLDELCWDLALTSVTLFETKGYFDDWRETSEAALRLAEATGNRRGRAAMRYSLGTLHMFQKRLAEADACFLPALDDFAEEGERHGWALVLRNMAFVDRLRGDHEAMMDKYTTVLADLRELGDKIGEAHVLCSVAKVRMDAGEYDTAREMLNSALAICRETGCLRVEAQVIYRLGELYLKSDTLELANQAFNWVLRLVRKSNDRIGESHALYGLGLVHWGEGRTGQAEAVFLQAVTLARQVGERTVEAQSLYSLGSIALGAGSLPAARTHLEAAAAIFDDLGSALWQGKTRFVLADVHGAGGDADAALAELAATQALLADVAAPEADRLKDELFGRRIMLRGELA</sequence>
<comment type="similarity">
    <text evidence="1">Belongs to the AfsR/DnrI/RedD regulatory family.</text>
</comment>
<dbReference type="SUPFAM" id="SSF48452">
    <property type="entry name" value="TPR-like"/>
    <property type="match status" value="3"/>
</dbReference>
<dbReference type="Pfam" id="PF13181">
    <property type="entry name" value="TPR_8"/>
    <property type="match status" value="1"/>
</dbReference>
<accession>A0AB39TKJ8</accession>
<keyword evidence="5 8" id="KW-0238">DNA-binding</keyword>
<dbReference type="CDD" id="cd15831">
    <property type="entry name" value="BTAD"/>
    <property type="match status" value="1"/>
</dbReference>
<dbReference type="InterPro" id="IPR005158">
    <property type="entry name" value="BTAD"/>
</dbReference>
<dbReference type="GO" id="GO:0000160">
    <property type="term" value="P:phosphorelay signal transduction system"/>
    <property type="evidence" value="ECO:0007669"/>
    <property type="project" value="UniProtKB-KW"/>
</dbReference>
<evidence type="ECO:0000256" key="7">
    <source>
        <dbReference type="PROSITE-ProRule" id="PRU00339"/>
    </source>
</evidence>
<dbReference type="SUPFAM" id="SSF52540">
    <property type="entry name" value="P-loop containing nucleoside triphosphate hydrolases"/>
    <property type="match status" value="1"/>
</dbReference>
<keyword evidence="7" id="KW-0802">TPR repeat</keyword>
<dbReference type="InterPro" id="IPR051677">
    <property type="entry name" value="AfsR-DnrI-RedD_regulator"/>
</dbReference>
<keyword evidence="4" id="KW-0805">Transcription regulation</keyword>
<protein>
    <submittedName>
        <fullName evidence="11">BTAD domain-containing putative transcriptional regulator</fullName>
    </submittedName>
</protein>
<dbReference type="InterPro" id="IPR027417">
    <property type="entry name" value="P-loop_NTPase"/>
</dbReference>
<dbReference type="PANTHER" id="PTHR35807:SF1">
    <property type="entry name" value="TRANSCRIPTIONAL REGULATOR REDD"/>
    <property type="match status" value="1"/>
</dbReference>
<dbReference type="InterPro" id="IPR001867">
    <property type="entry name" value="OmpR/PhoB-type_DNA-bd"/>
</dbReference>
<dbReference type="Gene3D" id="3.40.50.300">
    <property type="entry name" value="P-loop containing nucleotide triphosphate hydrolases"/>
    <property type="match status" value="1"/>
</dbReference>
<dbReference type="InterPro" id="IPR036388">
    <property type="entry name" value="WH-like_DNA-bd_sf"/>
</dbReference>
<keyword evidence="2" id="KW-0677">Repeat</keyword>
<dbReference type="SUPFAM" id="SSF46894">
    <property type="entry name" value="C-terminal effector domain of the bipartite response regulators"/>
    <property type="match status" value="1"/>
</dbReference>
<feature type="domain" description="OmpR/PhoB-type" evidence="10">
    <location>
        <begin position="1"/>
        <end position="93"/>
    </location>
</feature>
<dbReference type="GO" id="GO:0006355">
    <property type="term" value="P:regulation of DNA-templated transcription"/>
    <property type="evidence" value="ECO:0007669"/>
    <property type="project" value="InterPro"/>
</dbReference>
<dbReference type="PANTHER" id="PTHR35807">
    <property type="entry name" value="TRANSCRIPTIONAL REGULATOR REDD-RELATED"/>
    <property type="match status" value="1"/>
</dbReference>
<dbReference type="Pfam" id="PF00931">
    <property type="entry name" value="NB-ARC"/>
    <property type="match status" value="1"/>
</dbReference>
<feature type="region of interest" description="Disordered" evidence="9">
    <location>
        <begin position="257"/>
        <end position="289"/>
    </location>
</feature>
<dbReference type="GO" id="GO:0043531">
    <property type="term" value="F:ADP binding"/>
    <property type="evidence" value="ECO:0007669"/>
    <property type="project" value="InterPro"/>
</dbReference>